<reference evidence="9 10" key="1">
    <citation type="submission" date="2019-02" db="EMBL/GenBank/DDBJ databases">
        <title>Deep-cultivation of Planctomycetes and their phenomic and genomic characterization uncovers novel biology.</title>
        <authorList>
            <person name="Wiegand S."/>
            <person name="Jogler M."/>
            <person name="Boedeker C."/>
            <person name="Pinto D."/>
            <person name="Vollmers J."/>
            <person name="Rivas-Marin E."/>
            <person name="Kohn T."/>
            <person name="Peeters S.H."/>
            <person name="Heuer A."/>
            <person name="Rast P."/>
            <person name="Oberbeckmann S."/>
            <person name="Bunk B."/>
            <person name="Jeske O."/>
            <person name="Meyerdierks A."/>
            <person name="Storesund J.E."/>
            <person name="Kallscheuer N."/>
            <person name="Luecker S."/>
            <person name="Lage O.M."/>
            <person name="Pohl T."/>
            <person name="Merkel B.J."/>
            <person name="Hornburger P."/>
            <person name="Mueller R.-W."/>
            <person name="Bruemmer F."/>
            <person name="Labrenz M."/>
            <person name="Spormann A.M."/>
            <person name="Op den Camp H."/>
            <person name="Overmann J."/>
            <person name="Amann R."/>
            <person name="Jetten M.S.M."/>
            <person name="Mascher T."/>
            <person name="Medema M.H."/>
            <person name="Devos D.P."/>
            <person name="Kaster A.-K."/>
            <person name="Ovreas L."/>
            <person name="Rohde M."/>
            <person name="Galperin M.Y."/>
            <person name="Jogler C."/>
        </authorList>
    </citation>
    <scope>NUCLEOTIDE SEQUENCE [LARGE SCALE GENOMIC DNA]</scope>
    <source>
        <strain evidence="9 10">Pan189</strain>
    </source>
</reference>
<feature type="domain" description="Exonuclease VII large subunit C-terminal" evidence="7">
    <location>
        <begin position="123"/>
        <end position="338"/>
    </location>
</feature>
<comment type="subcellular location">
    <subcellularLocation>
        <location evidence="5 6">Cytoplasm</location>
    </subcellularLocation>
</comment>
<keyword evidence="2 5" id="KW-0540">Nuclease</keyword>
<evidence type="ECO:0000259" key="7">
    <source>
        <dbReference type="Pfam" id="PF02601"/>
    </source>
</evidence>
<evidence type="ECO:0000256" key="3">
    <source>
        <dbReference type="ARBA" id="ARBA00022801"/>
    </source>
</evidence>
<evidence type="ECO:0000256" key="4">
    <source>
        <dbReference type="ARBA" id="ARBA00022839"/>
    </source>
</evidence>
<comment type="subunit">
    <text evidence="5">Heterooligomer composed of large and small subunits.</text>
</comment>
<protein>
    <recommendedName>
        <fullName evidence="5">Exodeoxyribonuclease 7 large subunit</fullName>
        <ecNumber evidence="5">3.1.11.6</ecNumber>
    </recommendedName>
    <alternativeName>
        <fullName evidence="5">Exodeoxyribonuclease VII large subunit</fullName>
        <shortName evidence="5">Exonuclease VII large subunit</shortName>
    </alternativeName>
</protein>
<dbReference type="Pfam" id="PF02601">
    <property type="entry name" value="Exonuc_VII_L"/>
    <property type="match status" value="1"/>
</dbReference>
<dbReference type="Pfam" id="PF13742">
    <property type="entry name" value="tRNA_anti_2"/>
    <property type="match status" value="1"/>
</dbReference>
<gene>
    <name evidence="5 9" type="primary">xseA</name>
    <name evidence="9" type="ORF">Pan189_29660</name>
</gene>
<evidence type="ECO:0000256" key="2">
    <source>
        <dbReference type="ARBA" id="ARBA00022722"/>
    </source>
</evidence>
<dbReference type="PANTHER" id="PTHR30008:SF0">
    <property type="entry name" value="EXODEOXYRIBONUCLEASE 7 LARGE SUBUNIT"/>
    <property type="match status" value="1"/>
</dbReference>
<dbReference type="PANTHER" id="PTHR30008">
    <property type="entry name" value="EXODEOXYRIBONUCLEASE 7 LARGE SUBUNIT"/>
    <property type="match status" value="1"/>
</dbReference>
<accession>A0A517R3X3</accession>
<evidence type="ECO:0000259" key="8">
    <source>
        <dbReference type="Pfam" id="PF13742"/>
    </source>
</evidence>
<dbReference type="HAMAP" id="MF_00378">
    <property type="entry name" value="Exonuc_7_L"/>
    <property type="match status" value="1"/>
</dbReference>
<keyword evidence="4 5" id="KW-0269">Exonuclease</keyword>
<dbReference type="InterPro" id="IPR003753">
    <property type="entry name" value="Exonuc_VII_L"/>
</dbReference>
<dbReference type="GO" id="GO:0008855">
    <property type="term" value="F:exodeoxyribonuclease VII activity"/>
    <property type="evidence" value="ECO:0007669"/>
    <property type="project" value="UniProtKB-UniRule"/>
</dbReference>
<dbReference type="GO" id="GO:0006308">
    <property type="term" value="P:DNA catabolic process"/>
    <property type="evidence" value="ECO:0007669"/>
    <property type="project" value="UniProtKB-UniRule"/>
</dbReference>
<evidence type="ECO:0000313" key="10">
    <source>
        <dbReference type="Proteomes" id="UP000317318"/>
    </source>
</evidence>
<proteinExistence type="inferred from homology"/>
<dbReference type="OrthoDB" id="9802795at2"/>
<comment type="function">
    <text evidence="5">Bidirectionally degrades single-stranded DNA into large acid-insoluble oligonucleotides, which are then degraded further into small acid-soluble oligonucleotides.</text>
</comment>
<dbReference type="EC" id="3.1.11.6" evidence="5"/>
<keyword evidence="1 5" id="KW-0963">Cytoplasm</keyword>
<organism evidence="9 10">
    <name type="scientific">Stratiformator vulcanicus</name>
    <dbReference type="NCBI Taxonomy" id="2527980"/>
    <lineage>
        <taxon>Bacteria</taxon>
        <taxon>Pseudomonadati</taxon>
        <taxon>Planctomycetota</taxon>
        <taxon>Planctomycetia</taxon>
        <taxon>Planctomycetales</taxon>
        <taxon>Planctomycetaceae</taxon>
        <taxon>Stratiformator</taxon>
    </lineage>
</organism>
<keyword evidence="10" id="KW-1185">Reference proteome</keyword>
<dbReference type="InterPro" id="IPR025824">
    <property type="entry name" value="OB-fold_nuc-bd_dom"/>
</dbReference>
<dbReference type="KEGG" id="svp:Pan189_29660"/>
<name>A0A517R3X3_9PLAN</name>
<dbReference type="AlphaFoldDB" id="A0A517R3X3"/>
<comment type="catalytic activity">
    <reaction evidence="5 6">
        <text>Exonucleolytic cleavage in either 5'- to 3'- or 3'- to 5'-direction to yield nucleoside 5'-phosphates.</text>
        <dbReference type="EC" id="3.1.11.6"/>
    </reaction>
</comment>
<dbReference type="InterPro" id="IPR020579">
    <property type="entry name" value="Exonuc_VII_lsu_C"/>
</dbReference>
<evidence type="ECO:0000313" key="9">
    <source>
        <dbReference type="EMBL" id="QDT38571.1"/>
    </source>
</evidence>
<dbReference type="Proteomes" id="UP000317318">
    <property type="component" value="Chromosome"/>
</dbReference>
<dbReference type="EMBL" id="CP036268">
    <property type="protein sequence ID" value="QDT38571.1"/>
    <property type="molecule type" value="Genomic_DNA"/>
</dbReference>
<sequence>MNVPEPLGVAELTRQLKELVEANFPHVAVRGEVSGLMRAGSGHVYFTLKDEKAQIRGVMWRTRASRLRFDLEDGMDVIAAGPVEIYAARGSYQLICEELIPVGVGPLELAFRQLQEKLSREGLFDSERKRPLPRIPNRIAIVTSPTSAAVRDMLQVISRRWPAAPIVILPVRVQGEGAAKEIAAALGQIHRLLDVDLVITGRGGGSLEDLWAFNEEIVARAIAECPVPVVSAVGHEIDVTIADLVADRRALTPSEAGELAVPDRAEWRALLDRQSDRLMRGLRSTADRARTRLESVKNHRVFNRPEEIIRERTQHVDLLQERFTRGARELLRRQRSALDARAAELDALSPLGVLRRGYSVTTRCESGQVVRDASYVEVDATIETRLASGKLISRIEQVIKSEPEASAPGVES</sequence>
<comment type="similarity">
    <text evidence="5 6">Belongs to the XseA family.</text>
</comment>
<dbReference type="RefSeq" id="WP_145364667.1">
    <property type="nucleotide sequence ID" value="NZ_CP036268.1"/>
</dbReference>
<feature type="domain" description="OB-fold nucleic acid binding" evidence="8">
    <location>
        <begin position="8"/>
        <end position="99"/>
    </location>
</feature>
<evidence type="ECO:0000256" key="1">
    <source>
        <dbReference type="ARBA" id="ARBA00022490"/>
    </source>
</evidence>
<evidence type="ECO:0000256" key="5">
    <source>
        <dbReference type="HAMAP-Rule" id="MF_00378"/>
    </source>
</evidence>
<dbReference type="CDD" id="cd04489">
    <property type="entry name" value="ExoVII_LU_OBF"/>
    <property type="match status" value="1"/>
</dbReference>
<evidence type="ECO:0000256" key="6">
    <source>
        <dbReference type="RuleBase" id="RU004355"/>
    </source>
</evidence>
<keyword evidence="3 5" id="KW-0378">Hydrolase</keyword>
<dbReference type="NCBIfam" id="TIGR00237">
    <property type="entry name" value="xseA"/>
    <property type="match status" value="1"/>
</dbReference>
<dbReference type="GO" id="GO:0003676">
    <property type="term" value="F:nucleic acid binding"/>
    <property type="evidence" value="ECO:0007669"/>
    <property type="project" value="InterPro"/>
</dbReference>
<dbReference type="GO" id="GO:0009318">
    <property type="term" value="C:exodeoxyribonuclease VII complex"/>
    <property type="evidence" value="ECO:0007669"/>
    <property type="project" value="UniProtKB-UniRule"/>
</dbReference>
<dbReference type="GO" id="GO:0005737">
    <property type="term" value="C:cytoplasm"/>
    <property type="evidence" value="ECO:0007669"/>
    <property type="project" value="UniProtKB-SubCell"/>
</dbReference>